<evidence type="ECO:0000256" key="1">
    <source>
        <dbReference type="ARBA" id="ARBA00004196"/>
    </source>
</evidence>
<evidence type="ECO:0000259" key="7">
    <source>
        <dbReference type="SMART" id="SM00062"/>
    </source>
</evidence>
<feature type="domain" description="Ionotropic glutamate receptor C-terminal" evidence="8">
    <location>
        <begin position="70"/>
        <end position="286"/>
    </location>
</feature>
<dbReference type="GO" id="GO:0015276">
    <property type="term" value="F:ligand-gated monoatomic ion channel activity"/>
    <property type="evidence" value="ECO:0007669"/>
    <property type="project" value="InterPro"/>
</dbReference>
<comment type="subcellular location">
    <subcellularLocation>
        <location evidence="1">Cell envelope</location>
    </subcellularLocation>
</comment>
<dbReference type="RefSeq" id="WP_126352089.1">
    <property type="nucleotide sequence ID" value="NZ_CP086380.1"/>
</dbReference>
<dbReference type="PROSITE" id="PS01039">
    <property type="entry name" value="SBP_BACTERIAL_3"/>
    <property type="match status" value="1"/>
</dbReference>
<dbReference type="InterPro" id="IPR018313">
    <property type="entry name" value="SBP_3_CS"/>
</dbReference>
<reference evidence="9 10" key="1">
    <citation type="submission" date="2018-12" db="EMBL/GenBank/DDBJ databases">
        <title>Deinococcus radiophilus ATCC 27603 genome sequencing and assembly.</title>
        <authorList>
            <person name="Maclea K.S."/>
            <person name="Maynard C.R."/>
        </authorList>
    </citation>
    <scope>NUCLEOTIDE SEQUENCE [LARGE SCALE GENOMIC DNA]</scope>
    <source>
        <strain evidence="9 10">ATCC 27603</strain>
    </source>
</reference>
<evidence type="ECO:0000256" key="3">
    <source>
        <dbReference type="ARBA" id="ARBA00022729"/>
    </source>
</evidence>
<evidence type="ECO:0000313" key="9">
    <source>
        <dbReference type="EMBL" id="RTR27067.1"/>
    </source>
</evidence>
<evidence type="ECO:0000256" key="2">
    <source>
        <dbReference type="ARBA" id="ARBA00010333"/>
    </source>
</evidence>
<accession>A0A431VUZ5</accession>
<dbReference type="SUPFAM" id="SSF53850">
    <property type="entry name" value="Periplasmic binding protein-like II"/>
    <property type="match status" value="1"/>
</dbReference>
<comment type="caution">
    <text evidence="9">The sequence shown here is derived from an EMBL/GenBank/DDBJ whole genome shotgun (WGS) entry which is preliminary data.</text>
</comment>
<evidence type="ECO:0000259" key="8">
    <source>
        <dbReference type="SMART" id="SM00079"/>
    </source>
</evidence>
<protein>
    <submittedName>
        <fullName evidence="9">Basic amino acid ABC transporter substrate-binding protein</fullName>
    </submittedName>
</protein>
<organism evidence="9 10">
    <name type="scientific">Deinococcus radiophilus</name>
    <dbReference type="NCBI Taxonomy" id="32062"/>
    <lineage>
        <taxon>Bacteria</taxon>
        <taxon>Thermotogati</taxon>
        <taxon>Deinococcota</taxon>
        <taxon>Deinococci</taxon>
        <taxon>Deinococcales</taxon>
        <taxon>Deinococcaceae</taxon>
        <taxon>Deinococcus</taxon>
    </lineage>
</organism>
<evidence type="ECO:0000256" key="5">
    <source>
        <dbReference type="SAM" id="MobiDB-lite"/>
    </source>
</evidence>
<feature type="chain" id="PRO_5019560993" evidence="6">
    <location>
        <begin position="24"/>
        <end position="286"/>
    </location>
</feature>
<feature type="domain" description="Solute-binding protein family 3/N-terminal" evidence="7">
    <location>
        <begin position="70"/>
        <end position="286"/>
    </location>
</feature>
<keyword evidence="10" id="KW-1185">Reference proteome</keyword>
<evidence type="ECO:0000256" key="4">
    <source>
        <dbReference type="RuleBase" id="RU003744"/>
    </source>
</evidence>
<dbReference type="CDD" id="cd13624">
    <property type="entry name" value="PBP2_Arg_Lys_His"/>
    <property type="match status" value="1"/>
</dbReference>
<gene>
    <name evidence="9" type="ORF">EJ104_07255</name>
</gene>
<dbReference type="SMART" id="SM00079">
    <property type="entry name" value="PBPe"/>
    <property type="match status" value="1"/>
</dbReference>
<dbReference type="Pfam" id="PF00497">
    <property type="entry name" value="SBP_bac_3"/>
    <property type="match status" value="1"/>
</dbReference>
<sequence length="286" mass="29979">MKKTLLFPLMLAPLLLGACNSPAEKTTTTTTQTETAPAETTTTTETATTEAATTPATTGGACMDRIRADGLRVITSPDYPPYESTDDQNNIVGFDVDMVNALAEEMGVKAEFTGQGFDGLIPSLVAGRADLIAAGLSVTPERAESVAFTDPYEETINVIVVAADDNTVTSAENLSGKTVGVQLGTVQADMAREIEGADVRDFNLFSDALGALKSGQIDSMIVDAPVGEEYVKVHSDVKLAGEMDGGSKALATQLECTDLVAELNAALATLQGNGELEAMRAKWFTE</sequence>
<dbReference type="GO" id="GO:0016020">
    <property type="term" value="C:membrane"/>
    <property type="evidence" value="ECO:0007669"/>
    <property type="project" value="InterPro"/>
</dbReference>
<evidence type="ECO:0000313" key="10">
    <source>
        <dbReference type="Proteomes" id="UP000277766"/>
    </source>
</evidence>
<feature type="region of interest" description="Disordered" evidence="5">
    <location>
        <begin position="22"/>
        <end position="59"/>
    </location>
</feature>
<name>A0A431VUZ5_9DEIO</name>
<dbReference type="SMART" id="SM00062">
    <property type="entry name" value="PBPb"/>
    <property type="match status" value="1"/>
</dbReference>
<dbReference type="InterPro" id="IPR001320">
    <property type="entry name" value="Iontro_rcpt_C"/>
</dbReference>
<dbReference type="Proteomes" id="UP000277766">
    <property type="component" value="Unassembled WGS sequence"/>
</dbReference>
<keyword evidence="3 6" id="KW-0732">Signal</keyword>
<dbReference type="AlphaFoldDB" id="A0A431VUZ5"/>
<proteinExistence type="inferred from homology"/>
<dbReference type="InterPro" id="IPR001638">
    <property type="entry name" value="Solute-binding_3/MltF_N"/>
</dbReference>
<dbReference type="GO" id="GO:0030313">
    <property type="term" value="C:cell envelope"/>
    <property type="evidence" value="ECO:0007669"/>
    <property type="project" value="UniProtKB-SubCell"/>
</dbReference>
<dbReference type="Gene3D" id="3.40.190.10">
    <property type="entry name" value="Periplasmic binding protein-like II"/>
    <property type="match status" value="2"/>
</dbReference>
<evidence type="ECO:0000256" key="6">
    <source>
        <dbReference type="SAM" id="SignalP"/>
    </source>
</evidence>
<feature type="compositionally biased region" description="Low complexity" evidence="5">
    <location>
        <begin position="22"/>
        <end position="58"/>
    </location>
</feature>
<feature type="signal peptide" evidence="6">
    <location>
        <begin position="1"/>
        <end position="23"/>
    </location>
</feature>
<dbReference type="EMBL" id="RXPE01000012">
    <property type="protein sequence ID" value="RTR27067.1"/>
    <property type="molecule type" value="Genomic_DNA"/>
</dbReference>
<comment type="similarity">
    <text evidence="2 4">Belongs to the bacterial solute-binding protein 3 family.</text>
</comment>
<dbReference type="PROSITE" id="PS51257">
    <property type="entry name" value="PROKAR_LIPOPROTEIN"/>
    <property type="match status" value="1"/>
</dbReference>
<dbReference type="PANTHER" id="PTHR35936">
    <property type="entry name" value="MEMBRANE-BOUND LYTIC MUREIN TRANSGLYCOSYLASE F"/>
    <property type="match status" value="1"/>
</dbReference>
<dbReference type="PANTHER" id="PTHR35936:SF17">
    <property type="entry name" value="ARGININE-BINDING EXTRACELLULAR PROTEIN ARTP"/>
    <property type="match status" value="1"/>
</dbReference>
<dbReference type="OrthoDB" id="9774451at2"/>